<evidence type="ECO:0000256" key="4">
    <source>
        <dbReference type="ARBA" id="ARBA00038211"/>
    </source>
</evidence>
<dbReference type="InParanoid" id="F6VDY1"/>
<keyword evidence="1" id="KW-0443">Lipid metabolism</keyword>
<dbReference type="Ensembl" id="ENSCINT00000026153.2">
    <property type="protein sequence ID" value="ENSCINP00000025907.2"/>
    <property type="gene ID" value="ENSCING00000008192.3"/>
</dbReference>
<sequence>MSRIQNPVLKVNTIVDTENATDGAFKILKLVRPEWDIENITLKVFSNGITNKMFGFHHLENKDDTVLVRINGNGTEIFLDRKAEVENFEILHEHNCAPILYCIFNNGLAYQFIKGVTLTTESVRQETVFRLVGKEMAKMHKIPLSAADRASEPQTFKLCRKFLKIVFGETENSDLKLKTMMYSEVEQLEELLNALHSPLVFTHNDLLLHNIIYNKDQEKVSFIDYEYAGVNYQAADIGNHFCEFAGVEEVDYSLYPDRDFQLKWLRNYLACFRDVALTDV</sequence>
<keyword evidence="1" id="KW-0444">Lipid biosynthesis</keyword>
<evidence type="ECO:0000256" key="5">
    <source>
        <dbReference type="ARBA" id="ARBA00038874"/>
    </source>
</evidence>
<evidence type="ECO:0000256" key="2">
    <source>
        <dbReference type="ARBA" id="ARBA00023264"/>
    </source>
</evidence>
<comment type="pathway">
    <text evidence="3">Phospholipid metabolism; phosphatidylethanolamine biosynthesis; phosphatidylethanolamine from ethanolamine: step 1/3.</text>
</comment>
<dbReference type="Proteomes" id="UP000008144">
    <property type="component" value="Chromosome 12"/>
</dbReference>
<organism evidence="6 7">
    <name type="scientific">Ciona intestinalis</name>
    <name type="common">Transparent sea squirt</name>
    <name type="synonym">Ascidia intestinalis</name>
    <dbReference type="NCBI Taxonomy" id="7719"/>
    <lineage>
        <taxon>Eukaryota</taxon>
        <taxon>Metazoa</taxon>
        <taxon>Chordata</taxon>
        <taxon>Tunicata</taxon>
        <taxon>Ascidiacea</taxon>
        <taxon>Phlebobranchia</taxon>
        <taxon>Cionidae</taxon>
        <taxon>Ciona</taxon>
    </lineage>
</organism>
<dbReference type="Pfam" id="PF01633">
    <property type="entry name" value="Choline_kinase"/>
    <property type="match status" value="1"/>
</dbReference>
<dbReference type="GO" id="GO:0006646">
    <property type="term" value="P:phosphatidylethanolamine biosynthetic process"/>
    <property type="evidence" value="ECO:0000318"/>
    <property type="project" value="GO_Central"/>
</dbReference>
<dbReference type="GeneTree" id="ENSGT00950000182939"/>
<evidence type="ECO:0000313" key="7">
    <source>
        <dbReference type="Proteomes" id="UP000008144"/>
    </source>
</evidence>
<accession>F6VDY1</accession>
<comment type="similarity">
    <text evidence="4">Belongs to the choline/ethanolamine kinase family.</text>
</comment>
<dbReference type="GO" id="GO:0004305">
    <property type="term" value="F:ethanolamine kinase activity"/>
    <property type="evidence" value="ECO:0000318"/>
    <property type="project" value="GO_Central"/>
</dbReference>
<protein>
    <recommendedName>
        <fullName evidence="5">ethanolamine kinase</fullName>
        <ecNumber evidence="5">2.7.1.82</ecNumber>
    </recommendedName>
</protein>
<evidence type="ECO:0000256" key="1">
    <source>
        <dbReference type="ARBA" id="ARBA00023209"/>
    </source>
</evidence>
<dbReference type="InterPro" id="IPR011009">
    <property type="entry name" value="Kinase-like_dom_sf"/>
</dbReference>
<dbReference type="OMA" id="DQASNIR"/>
<dbReference type="PANTHER" id="PTHR22603">
    <property type="entry name" value="CHOLINE/ETHANOALAMINE KINASE"/>
    <property type="match status" value="1"/>
</dbReference>
<dbReference type="HOGENOM" id="CLU_012712_1_0_1"/>
<reference evidence="6" key="2">
    <citation type="journal article" date="2008" name="Genome Biol.">
        <title>Improved genome assembly and evidence-based global gene model set for the chordate Ciona intestinalis: new insight into intron and operon populations.</title>
        <authorList>
            <person name="Satou Y."/>
            <person name="Mineta K."/>
            <person name="Ogasawara M."/>
            <person name="Sasakura Y."/>
            <person name="Shoguchi E."/>
            <person name="Ueno K."/>
            <person name="Yamada L."/>
            <person name="Matsumoto J."/>
            <person name="Wasserscheid J."/>
            <person name="Dewar K."/>
            <person name="Wiley G.B."/>
            <person name="Macmil S.L."/>
            <person name="Roe B.A."/>
            <person name="Zeller R.W."/>
            <person name="Hastings K.E."/>
            <person name="Lemaire P."/>
            <person name="Lindquist E."/>
            <person name="Endo T."/>
            <person name="Hotta K."/>
            <person name="Inaba K."/>
        </authorList>
    </citation>
    <scope>NUCLEOTIDE SEQUENCE [LARGE SCALE GENOMIC DNA]</scope>
    <source>
        <strain evidence="6">wild type</strain>
    </source>
</reference>
<dbReference type="EMBL" id="EAAA01000930">
    <property type="status" value="NOT_ANNOTATED_CDS"/>
    <property type="molecule type" value="Genomic_DNA"/>
</dbReference>
<dbReference type="EC" id="2.7.1.82" evidence="5"/>
<dbReference type="STRING" id="7719.ENSCINP00000025907"/>
<keyword evidence="7" id="KW-1185">Reference proteome</keyword>
<proteinExistence type="inferred from homology"/>
<dbReference type="FunCoup" id="F6VDY1">
    <property type="interactions" value="148"/>
</dbReference>
<keyword evidence="2" id="KW-1208">Phospholipid metabolism</keyword>
<dbReference type="PANTHER" id="PTHR22603:SF66">
    <property type="entry name" value="ETHANOLAMINE KINASE"/>
    <property type="match status" value="1"/>
</dbReference>
<dbReference type="SUPFAM" id="SSF56112">
    <property type="entry name" value="Protein kinase-like (PK-like)"/>
    <property type="match status" value="1"/>
</dbReference>
<keyword evidence="1" id="KW-0594">Phospholipid biosynthesis</keyword>
<reference evidence="6" key="3">
    <citation type="submission" date="2025-08" db="UniProtKB">
        <authorList>
            <consortium name="Ensembl"/>
        </authorList>
    </citation>
    <scope>IDENTIFICATION</scope>
</reference>
<dbReference type="AlphaFoldDB" id="F6VDY1"/>
<name>F6VDY1_CIOIN</name>
<evidence type="ECO:0000256" key="3">
    <source>
        <dbReference type="ARBA" id="ARBA00037883"/>
    </source>
</evidence>
<dbReference type="CDD" id="cd05157">
    <property type="entry name" value="ETNK_euk"/>
    <property type="match status" value="1"/>
</dbReference>
<reference evidence="7" key="1">
    <citation type="journal article" date="2002" name="Science">
        <title>The draft genome of Ciona intestinalis: insights into chordate and vertebrate origins.</title>
        <authorList>
            <person name="Dehal P."/>
            <person name="Satou Y."/>
            <person name="Campbell R.K."/>
            <person name="Chapman J."/>
            <person name="Degnan B."/>
            <person name="De Tomaso A."/>
            <person name="Davidson B."/>
            <person name="Di Gregorio A."/>
            <person name="Gelpke M."/>
            <person name="Goodstein D.M."/>
            <person name="Harafuji N."/>
            <person name="Hastings K.E."/>
            <person name="Ho I."/>
            <person name="Hotta K."/>
            <person name="Huang W."/>
            <person name="Kawashima T."/>
            <person name="Lemaire P."/>
            <person name="Martinez D."/>
            <person name="Meinertzhagen I.A."/>
            <person name="Necula S."/>
            <person name="Nonaka M."/>
            <person name="Putnam N."/>
            <person name="Rash S."/>
            <person name="Saiga H."/>
            <person name="Satake M."/>
            <person name="Terry A."/>
            <person name="Yamada L."/>
            <person name="Wang H.G."/>
            <person name="Awazu S."/>
            <person name="Azumi K."/>
            <person name="Boore J."/>
            <person name="Branno M."/>
            <person name="Chin-Bow S."/>
            <person name="DeSantis R."/>
            <person name="Doyle S."/>
            <person name="Francino P."/>
            <person name="Keys D.N."/>
            <person name="Haga S."/>
            <person name="Hayashi H."/>
            <person name="Hino K."/>
            <person name="Imai K.S."/>
            <person name="Inaba K."/>
            <person name="Kano S."/>
            <person name="Kobayashi K."/>
            <person name="Kobayashi M."/>
            <person name="Lee B.I."/>
            <person name="Makabe K.W."/>
            <person name="Manohar C."/>
            <person name="Matassi G."/>
            <person name="Medina M."/>
            <person name="Mochizuki Y."/>
            <person name="Mount S."/>
            <person name="Morishita T."/>
            <person name="Miura S."/>
            <person name="Nakayama A."/>
            <person name="Nishizaka S."/>
            <person name="Nomoto H."/>
            <person name="Ohta F."/>
            <person name="Oishi K."/>
            <person name="Rigoutsos I."/>
            <person name="Sano M."/>
            <person name="Sasaki A."/>
            <person name="Sasakura Y."/>
            <person name="Shoguchi E."/>
            <person name="Shin-i T."/>
            <person name="Spagnuolo A."/>
            <person name="Stainier D."/>
            <person name="Suzuki M.M."/>
            <person name="Tassy O."/>
            <person name="Takatori N."/>
            <person name="Tokuoka M."/>
            <person name="Yagi K."/>
            <person name="Yoshizaki F."/>
            <person name="Wada S."/>
            <person name="Zhang C."/>
            <person name="Hyatt P.D."/>
            <person name="Larimer F."/>
            <person name="Detter C."/>
            <person name="Doggett N."/>
            <person name="Glavina T."/>
            <person name="Hawkins T."/>
            <person name="Richardson P."/>
            <person name="Lucas S."/>
            <person name="Kohara Y."/>
            <person name="Levine M."/>
            <person name="Satoh N."/>
            <person name="Rokhsar D.S."/>
        </authorList>
    </citation>
    <scope>NUCLEOTIDE SEQUENCE [LARGE SCALE GENOMIC DNA]</scope>
</reference>
<evidence type="ECO:0000313" key="6">
    <source>
        <dbReference type="Ensembl" id="ENSCINP00000025907.2"/>
    </source>
</evidence>
<reference evidence="6" key="4">
    <citation type="submission" date="2025-09" db="UniProtKB">
        <authorList>
            <consortium name="Ensembl"/>
        </authorList>
    </citation>
    <scope>IDENTIFICATION</scope>
</reference>
<dbReference type="Gene3D" id="3.90.1200.10">
    <property type="match status" value="1"/>
</dbReference>
<dbReference type="GO" id="GO:0005737">
    <property type="term" value="C:cytoplasm"/>
    <property type="evidence" value="ECO:0000318"/>
    <property type="project" value="GO_Central"/>
</dbReference>